<dbReference type="EMBL" id="NZEX01000003">
    <property type="protein sequence ID" value="MAH61917.1"/>
    <property type="molecule type" value="Genomic_DNA"/>
</dbReference>
<comment type="similarity">
    <text evidence="1">Belongs to the aldehyde dehydrogenase family.</text>
</comment>
<proteinExistence type="inferred from homology"/>
<accession>A0A2D6YFI2</accession>
<dbReference type="InterPro" id="IPR015590">
    <property type="entry name" value="Aldehyde_DH_dom"/>
</dbReference>
<dbReference type="GO" id="GO:0009450">
    <property type="term" value="P:gamma-aminobutyric acid catabolic process"/>
    <property type="evidence" value="ECO:0007669"/>
    <property type="project" value="TreeGrafter"/>
</dbReference>
<evidence type="ECO:0000259" key="3">
    <source>
        <dbReference type="Pfam" id="PF00171"/>
    </source>
</evidence>
<comment type="caution">
    <text evidence="4">The sequence shown here is derived from an EMBL/GenBank/DDBJ whole genome shotgun (WGS) entry which is preliminary data.</text>
</comment>
<dbReference type="FunFam" id="3.40.605.10:FF:000007">
    <property type="entry name" value="NAD/NADP-dependent betaine aldehyde dehydrogenase"/>
    <property type="match status" value="1"/>
</dbReference>
<reference evidence="5" key="1">
    <citation type="submission" date="2017-09" db="EMBL/GenBank/DDBJ databases">
        <title>The Reconstruction of 2,631 Draft Metagenome-Assembled Genomes from the Global Oceans.</title>
        <authorList>
            <person name="Tully B.J."/>
            <person name="Graham E.D."/>
            <person name="Heidelberg J.F."/>
        </authorList>
    </citation>
    <scope>NUCLEOTIDE SEQUENCE [LARGE SCALE GENOMIC DNA]</scope>
</reference>
<dbReference type="Proteomes" id="UP000226525">
    <property type="component" value="Unassembled WGS sequence"/>
</dbReference>
<dbReference type="PANTHER" id="PTHR43353">
    <property type="entry name" value="SUCCINATE-SEMIALDEHYDE DEHYDROGENASE, MITOCHONDRIAL"/>
    <property type="match status" value="1"/>
</dbReference>
<dbReference type="CDD" id="cd07103">
    <property type="entry name" value="ALDH_F5_SSADH_GabD"/>
    <property type="match status" value="1"/>
</dbReference>
<evidence type="ECO:0000313" key="5">
    <source>
        <dbReference type="Proteomes" id="UP000226525"/>
    </source>
</evidence>
<evidence type="ECO:0000313" key="4">
    <source>
        <dbReference type="EMBL" id="MAH61917.1"/>
    </source>
</evidence>
<keyword evidence="2" id="KW-0560">Oxidoreductase</keyword>
<feature type="domain" description="Aldehyde dehydrogenase" evidence="3">
    <location>
        <begin position="13"/>
        <end position="473"/>
    </location>
</feature>
<dbReference type="PANTHER" id="PTHR43353:SF5">
    <property type="entry name" value="SUCCINATE-SEMIALDEHYDE DEHYDROGENASE, MITOCHONDRIAL"/>
    <property type="match status" value="1"/>
</dbReference>
<dbReference type="GO" id="GO:0004777">
    <property type="term" value="F:succinate-semialdehyde dehydrogenase (NAD+) activity"/>
    <property type="evidence" value="ECO:0007669"/>
    <property type="project" value="TreeGrafter"/>
</dbReference>
<gene>
    <name evidence="4" type="ORF">CMN54_00405</name>
</gene>
<dbReference type="InterPro" id="IPR050740">
    <property type="entry name" value="Aldehyde_DH_Superfamily"/>
</dbReference>
<evidence type="ECO:0000256" key="1">
    <source>
        <dbReference type="ARBA" id="ARBA00009986"/>
    </source>
</evidence>
<name>A0A2D6YFI2_9DELT</name>
<dbReference type="Gene3D" id="3.40.309.10">
    <property type="entry name" value="Aldehyde Dehydrogenase, Chain A, domain 2"/>
    <property type="match status" value="1"/>
</dbReference>
<dbReference type="SUPFAM" id="SSF53720">
    <property type="entry name" value="ALDH-like"/>
    <property type="match status" value="1"/>
</dbReference>
<sequence>MYKDFGLLISGKWQSASNQEVISVVSPVTEQLIGTIPAATRDDIERTLVNCQQAGVEWKKTSAWSRAAVLRRTADLIRSHVDEIAKIMSTETGKPLVEAKAEVGASADQFEWYSEEGKRAYGQIIPARLPDERLSVIYQPVGPCLALSAWNFPLLLPARKIAAALAAGCPVISRPASEAPGSCFALGQVLIDAGLPAGVFSILTGDPNPMVGDLISSPIIRKVSLTGSVPIGKEILRQCAEGIKKVTMELGGHAPVIVYPDFDPISAAKKLATTKFRNCGQVCISPSRFYVHRSIIEPFTKAFVEVAKNLKTGSGLDEGVTTGPLIREKSLKNALSLIADAQVKGAELLLGGNLDTSHKTGYFLEPTVLANVPSDARIMIEEPFAPVAPITSFDRFEEAIKLANSTPFGLASYVFTHDSALAEQTTQALESGMVGINETLLATAEAPFGGIKESGFGREGGSLGIFDYLVPKYIRHRLAKGSVDV</sequence>
<dbReference type="FunFam" id="3.40.309.10:FF:000009">
    <property type="entry name" value="Aldehyde dehydrogenase A"/>
    <property type="match status" value="1"/>
</dbReference>
<dbReference type="Gene3D" id="3.40.605.10">
    <property type="entry name" value="Aldehyde Dehydrogenase, Chain A, domain 1"/>
    <property type="match status" value="1"/>
</dbReference>
<dbReference type="AlphaFoldDB" id="A0A2D6YFI2"/>
<evidence type="ECO:0000256" key="2">
    <source>
        <dbReference type="ARBA" id="ARBA00023002"/>
    </source>
</evidence>
<dbReference type="InterPro" id="IPR016161">
    <property type="entry name" value="Ald_DH/histidinol_DH"/>
</dbReference>
<dbReference type="InterPro" id="IPR016162">
    <property type="entry name" value="Ald_DH_N"/>
</dbReference>
<organism evidence="4 5">
    <name type="scientific">SAR324 cluster bacterium</name>
    <dbReference type="NCBI Taxonomy" id="2024889"/>
    <lineage>
        <taxon>Bacteria</taxon>
        <taxon>Deltaproteobacteria</taxon>
        <taxon>SAR324 cluster</taxon>
    </lineage>
</organism>
<dbReference type="InterPro" id="IPR016163">
    <property type="entry name" value="Ald_DH_C"/>
</dbReference>
<protein>
    <submittedName>
        <fullName evidence="4">NAD-dependent succinate-semialdehyde dehydrogenase</fullName>
    </submittedName>
</protein>
<dbReference type="Pfam" id="PF00171">
    <property type="entry name" value="Aldedh"/>
    <property type="match status" value="1"/>
</dbReference>